<dbReference type="InterPro" id="IPR000843">
    <property type="entry name" value="HTH_LacI"/>
</dbReference>
<dbReference type="PROSITE" id="PS00356">
    <property type="entry name" value="HTH_LACI_1"/>
    <property type="match status" value="1"/>
</dbReference>
<keyword evidence="1" id="KW-0678">Repressor</keyword>
<dbReference type="Proteomes" id="UP000534306">
    <property type="component" value="Unassembled WGS sequence"/>
</dbReference>
<dbReference type="Gene3D" id="1.10.260.40">
    <property type="entry name" value="lambda repressor-like DNA-binding domains"/>
    <property type="match status" value="1"/>
</dbReference>
<dbReference type="EMBL" id="JABJRC010000002">
    <property type="protein sequence ID" value="NOL40314.1"/>
    <property type="molecule type" value="Genomic_DNA"/>
</dbReference>
<dbReference type="GO" id="GO:0003700">
    <property type="term" value="F:DNA-binding transcription factor activity"/>
    <property type="evidence" value="ECO:0007669"/>
    <property type="project" value="TreeGrafter"/>
</dbReference>
<dbReference type="SUPFAM" id="SSF53822">
    <property type="entry name" value="Periplasmic binding protein-like I"/>
    <property type="match status" value="1"/>
</dbReference>
<accession>A0A7Y4KX98</accession>
<dbReference type="PANTHER" id="PTHR30146:SF148">
    <property type="entry name" value="HTH-TYPE TRANSCRIPTIONAL REPRESSOR PURR-RELATED"/>
    <property type="match status" value="1"/>
</dbReference>
<dbReference type="InterPro" id="IPR010982">
    <property type="entry name" value="Lambda_DNA-bd_dom_sf"/>
</dbReference>
<dbReference type="EMBL" id="JACHKF010000001">
    <property type="protein sequence ID" value="MBB6569861.1"/>
    <property type="molecule type" value="Genomic_DNA"/>
</dbReference>
<dbReference type="InterPro" id="IPR046335">
    <property type="entry name" value="LacI/GalR-like_sensor"/>
</dbReference>
<dbReference type="PROSITE" id="PS50932">
    <property type="entry name" value="HTH_LACI_2"/>
    <property type="match status" value="1"/>
</dbReference>
<evidence type="ECO:0000256" key="2">
    <source>
        <dbReference type="ARBA" id="ARBA00023015"/>
    </source>
</evidence>
<reference evidence="6 9" key="2">
    <citation type="submission" date="2020-08" db="EMBL/GenBank/DDBJ databases">
        <title>Sequencing the genomes of 1000 actinobacteria strains.</title>
        <authorList>
            <person name="Klenk H.-P."/>
        </authorList>
    </citation>
    <scope>NUCLEOTIDE SEQUENCE [LARGE SCALE GENOMIC DNA]</scope>
    <source>
        <strain evidence="6 9">DSM 15626</strain>
    </source>
</reference>
<feature type="domain" description="HTH lacI-type" evidence="5">
    <location>
        <begin position="8"/>
        <end position="62"/>
    </location>
</feature>
<evidence type="ECO:0000313" key="7">
    <source>
        <dbReference type="EMBL" id="NOL40314.1"/>
    </source>
</evidence>
<evidence type="ECO:0000259" key="5">
    <source>
        <dbReference type="PROSITE" id="PS50932"/>
    </source>
</evidence>
<dbReference type="InterPro" id="IPR028082">
    <property type="entry name" value="Peripla_BP_I"/>
</dbReference>
<evidence type="ECO:0000256" key="4">
    <source>
        <dbReference type="ARBA" id="ARBA00023163"/>
    </source>
</evidence>
<evidence type="ECO:0000256" key="1">
    <source>
        <dbReference type="ARBA" id="ARBA00022491"/>
    </source>
</evidence>
<dbReference type="Gene3D" id="3.40.50.2300">
    <property type="match status" value="2"/>
</dbReference>
<gene>
    <name evidence="6" type="ORF">HNR71_005498</name>
    <name evidence="7" type="ORF">HPO96_08665</name>
</gene>
<sequence>MADTFDRVTMREVALAADVSVSTVSHVVNGTRAVAAETRERVQQAMRALGYEHQPTARSLAAGGNRTIGLAITVANNPYWVDLIQGIDGEATRAGLSLVIVDTRDDARYESSSVANLLAHRLEGLIISPAADWRGTTLPLLRDQGLPFVMVDRIDPALHVDQVGVENEAATIAVIDHLIRHGHRRIGMLSGIPGLSTSAERLRGYHLAHERAGLRVDPDLVRVGDSSSPGGRRATSELLQLGEPPTAMFTGNSGMTIGALAALHAAGVGVPDDMALVAFDDFPWADLFSPALTTIAQPSAAIGARAVQLLVRRMQDPDAPAQTMRLPVEIMHRESCGCVR</sequence>
<dbReference type="RefSeq" id="WP_171672751.1">
    <property type="nucleotide sequence ID" value="NZ_BAAAGT010000002.1"/>
</dbReference>
<reference evidence="7 8" key="1">
    <citation type="submission" date="2020-05" db="EMBL/GenBank/DDBJ databases">
        <title>Genome sequence of Kribbella sandramycini ATCC 39419.</title>
        <authorList>
            <person name="Maclea K.S."/>
            <person name="Fair J.L."/>
        </authorList>
    </citation>
    <scope>NUCLEOTIDE SEQUENCE [LARGE SCALE GENOMIC DNA]</scope>
    <source>
        <strain evidence="7 8">ATCC 39419</strain>
    </source>
</reference>
<evidence type="ECO:0000313" key="8">
    <source>
        <dbReference type="Proteomes" id="UP000534306"/>
    </source>
</evidence>
<dbReference type="SUPFAM" id="SSF47413">
    <property type="entry name" value="lambda repressor-like DNA-binding domains"/>
    <property type="match status" value="1"/>
</dbReference>
<dbReference type="Pfam" id="PF13377">
    <property type="entry name" value="Peripla_BP_3"/>
    <property type="match status" value="1"/>
</dbReference>
<dbReference type="GO" id="GO:0000976">
    <property type="term" value="F:transcription cis-regulatory region binding"/>
    <property type="evidence" value="ECO:0007669"/>
    <property type="project" value="TreeGrafter"/>
</dbReference>
<keyword evidence="2" id="KW-0805">Transcription regulation</keyword>
<keyword evidence="3 7" id="KW-0238">DNA-binding</keyword>
<dbReference type="AlphaFoldDB" id="A0A7Y4KX98"/>
<dbReference type="PANTHER" id="PTHR30146">
    <property type="entry name" value="LACI-RELATED TRANSCRIPTIONAL REPRESSOR"/>
    <property type="match status" value="1"/>
</dbReference>
<protein>
    <submittedName>
        <fullName evidence="7">LacI family DNA-binding transcriptional regulator</fullName>
    </submittedName>
    <submittedName>
        <fullName evidence="6">LacI family transcriptional regulator</fullName>
    </submittedName>
</protein>
<proteinExistence type="predicted"/>
<evidence type="ECO:0000313" key="9">
    <source>
        <dbReference type="Proteomes" id="UP000553957"/>
    </source>
</evidence>
<evidence type="ECO:0000313" key="6">
    <source>
        <dbReference type="EMBL" id="MBB6569861.1"/>
    </source>
</evidence>
<keyword evidence="8" id="KW-1185">Reference proteome</keyword>
<dbReference type="Pfam" id="PF00356">
    <property type="entry name" value="LacI"/>
    <property type="match status" value="1"/>
</dbReference>
<dbReference type="Proteomes" id="UP000553957">
    <property type="component" value="Unassembled WGS sequence"/>
</dbReference>
<organism evidence="7 8">
    <name type="scientific">Kribbella sandramycini</name>
    <dbReference type="NCBI Taxonomy" id="60450"/>
    <lineage>
        <taxon>Bacteria</taxon>
        <taxon>Bacillati</taxon>
        <taxon>Actinomycetota</taxon>
        <taxon>Actinomycetes</taxon>
        <taxon>Propionibacteriales</taxon>
        <taxon>Kribbellaceae</taxon>
        <taxon>Kribbella</taxon>
    </lineage>
</organism>
<comment type="caution">
    <text evidence="7">The sequence shown here is derived from an EMBL/GenBank/DDBJ whole genome shotgun (WGS) entry which is preliminary data.</text>
</comment>
<name>A0A7Y4KX98_9ACTN</name>
<keyword evidence="4" id="KW-0804">Transcription</keyword>
<dbReference type="CDD" id="cd06267">
    <property type="entry name" value="PBP1_LacI_sugar_binding-like"/>
    <property type="match status" value="1"/>
</dbReference>
<dbReference type="SMART" id="SM00354">
    <property type="entry name" value="HTH_LACI"/>
    <property type="match status" value="1"/>
</dbReference>
<evidence type="ECO:0000256" key="3">
    <source>
        <dbReference type="ARBA" id="ARBA00023125"/>
    </source>
</evidence>